<dbReference type="RefSeq" id="WP_084615106.1">
    <property type="nucleotide sequence ID" value="NZ_JXDG01000053.1"/>
</dbReference>
<dbReference type="EMBL" id="JXDG01000053">
    <property type="protein sequence ID" value="KIH82388.1"/>
    <property type="molecule type" value="Genomic_DNA"/>
</dbReference>
<reference evidence="5 6" key="1">
    <citation type="submission" date="2015-01" db="EMBL/GenBank/DDBJ databases">
        <title>Complete genome of Pseudomonas batumici UCM B-321 producer of the batumin antibiotic with strong antistaphilococcal and potential anticancer activity.</title>
        <authorList>
            <person name="Klochko V.V."/>
            <person name="Zelena L.B."/>
            <person name="Elena K.A."/>
            <person name="Reva O.N."/>
        </authorList>
    </citation>
    <scope>NUCLEOTIDE SEQUENCE [LARGE SCALE GENOMIC DNA]</scope>
    <source>
        <strain evidence="5 6">UCM B-321</strain>
    </source>
</reference>
<evidence type="ECO:0000259" key="4">
    <source>
        <dbReference type="SMART" id="SM00892"/>
    </source>
</evidence>
<keyword evidence="5" id="KW-0255">Endonuclease</keyword>
<dbReference type="InterPro" id="IPR044925">
    <property type="entry name" value="His-Me_finger_sf"/>
</dbReference>
<evidence type="ECO:0000256" key="2">
    <source>
        <dbReference type="PIRSR" id="PIRSR640255-2"/>
    </source>
</evidence>
<dbReference type="InterPro" id="IPR040255">
    <property type="entry name" value="Non-specific_endonuclease"/>
</dbReference>
<evidence type="ECO:0000259" key="3">
    <source>
        <dbReference type="SMART" id="SM00477"/>
    </source>
</evidence>
<dbReference type="OrthoDB" id="9811262at2"/>
<dbReference type="InterPro" id="IPR044929">
    <property type="entry name" value="DNA/RNA_non-sp_Endonuclease_sf"/>
</dbReference>
<dbReference type="GO" id="GO:0016787">
    <property type="term" value="F:hydrolase activity"/>
    <property type="evidence" value="ECO:0007669"/>
    <property type="project" value="InterPro"/>
</dbReference>
<feature type="active site" description="Proton acceptor" evidence="1">
    <location>
        <position position="130"/>
    </location>
</feature>
<keyword evidence="6" id="KW-1185">Reference proteome</keyword>
<dbReference type="PANTHER" id="PTHR13966">
    <property type="entry name" value="ENDONUCLEASE RELATED"/>
    <property type="match status" value="1"/>
</dbReference>
<dbReference type="AlphaFoldDB" id="A0A0C2EUR7"/>
<keyword evidence="5" id="KW-0378">Hydrolase</keyword>
<dbReference type="PANTHER" id="PTHR13966:SF5">
    <property type="entry name" value="ENDONUCLEASE G, MITOCHONDRIAL"/>
    <property type="match status" value="1"/>
</dbReference>
<sequence length="283" mass="30936">MNHVVVHHITPGLRPALADTRGCVGLRALCCGLLLGLGGCTSLHSPVSVPEPAVEETVAPGRITLVRDGFSLTYDCKNRTAVRYAYQLSADTGSAKRPKGFELDPDLPAGCPTQFSAKGYSAVPGWDRGHLVPSNQMDHSALAIRQAHYMSNIVPQAARFNQGIWVQTEELSECYRDLAPVQVYGGVVHGNTENDFFLESHGIRTPDAFWKTVLTTDAHGQTRAISWYIPNQPTLQPLDRYIHSIAELEVLLGADTIGIEVSDAIKAQKPTRTWPRPRDCDLG</sequence>
<evidence type="ECO:0000313" key="6">
    <source>
        <dbReference type="Proteomes" id="UP000031535"/>
    </source>
</evidence>
<dbReference type="GO" id="GO:0003676">
    <property type="term" value="F:nucleic acid binding"/>
    <property type="evidence" value="ECO:0007669"/>
    <property type="project" value="InterPro"/>
</dbReference>
<organism evidence="5 6">
    <name type="scientific">Pseudomonas batumici</name>
    <dbReference type="NCBI Taxonomy" id="226910"/>
    <lineage>
        <taxon>Bacteria</taxon>
        <taxon>Pseudomonadati</taxon>
        <taxon>Pseudomonadota</taxon>
        <taxon>Gammaproteobacteria</taxon>
        <taxon>Pseudomonadales</taxon>
        <taxon>Pseudomonadaceae</taxon>
        <taxon>Pseudomonas</taxon>
    </lineage>
</organism>
<dbReference type="InterPro" id="IPR020821">
    <property type="entry name" value="ENPP1-3/EXOG-like_nuc-like"/>
</dbReference>
<feature type="domain" description="ENPP1-3/EXOG-like endonuclease/phosphodiesterase" evidence="3">
    <location>
        <begin position="67"/>
        <end position="264"/>
    </location>
</feature>
<dbReference type="SMART" id="SM00892">
    <property type="entry name" value="Endonuclease_NS"/>
    <property type="match status" value="1"/>
</dbReference>
<dbReference type="Proteomes" id="UP000031535">
    <property type="component" value="Unassembled WGS sequence"/>
</dbReference>
<name>A0A0C2EUR7_9PSED</name>
<protein>
    <submittedName>
        <fullName evidence="5">Endonuclease</fullName>
    </submittedName>
</protein>
<dbReference type="Pfam" id="PF01223">
    <property type="entry name" value="Endonuclease_NS"/>
    <property type="match status" value="1"/>
</dbReference>
<dbReference type="GO" id="GO:0046872">
    <property type="term" value="F:metal ion binding"/>
    <property type="evidence" value="ECO:0007669"/>
    <property type="project" value="UniProtKB-KW"/>
</dbReference>
<dbReference type="STRING" id="226910.UCMB321_3852"/>
<evidence type="ECO:0000313" key="5">
    <source>
        <dbReference type="EMBL" id="KIH82388.1"/>
    </source>
</evidence>
<evidence type="ECO:0000256" key="1">
    <source>
        <dbReference type="PIRSR" id="PIRSR640255-1"/>
    </source>
</evidence>
<dbReference type="GO" id="GO:0004519">
    <property type="term" value="F:endonuclease activity"/>
    <property type="evidence" value="ECO:0007669"/>
    <property type="project" value="UniProtKB-KW"/>
</dbReference>
<dbReference type="SUPFAM" id="SSF54060">
    <property type="entry name" value="His-Me finger endonucleases"/>
    <property type="match status" value="1"/>
</dbReference>
<dbReference type="InterPro" id="IPR001604">
    <property type="entry name" value="Endo_G_ENPP1-like_dom"/>
</dbReference>
<keyword evidence="2" id="KW-0479">Metal-binding</keyword>
<proteinExistence type="predicted"/>
<gene>
    <name evidence="5" type="ORF">UCMB321_3852</name>
</gene>
<comment type="caution">
    <text evidence="5">The sequence shown here is derived from an EMBL/GenBank/DDBJ whole genome shotgun (WGS) entry which is preliminary data.</text>
</comment>
<dbReference type="SMART" id="SM00477">
    <property type="entry name" value="NUC"/>
    <property type="match status" value="1"/>
</dbReference>
<accession>A0A0C2EUR7</accession>
<feature type="binding site" evidence="2">
    <location>
        <position position="161"/>
    </location>
    <ligand>
        <name>Mg(2+)</name>
        <dbReference type="ChEBI" id="CHEBI:18420"/>
        <note>catalytic</note>
    </ligand>
</feature>
<keyword evidence="5" id="KW-0540">Nuclease</keyword>
<dbReference type="PATRIC" id="fig|226910.6.peg.3844"/>
<dbReference type="Gene3D" id="3.40.570.10">
    <property type="entry name" value="Extracellular Endonuclease, subunit A"/>
    <property type="match status" value="1"/>
</dbReference>
<feature type="domain" description="DNA/RNA non-specific endonuclease/pyrophosphatase/phosphodiesterase" evidence="4">
    <location>
        <begin position="66"/>
        <end position="268"/>
    </location>
</feature>